<dbReference type="CDD" id="cd07067">
    <property type="entry name" value="HP_PGM_like"/>
    <property type="match status" value="1"/>
</dbReference>
<dbReference type="Gene3D" id="3.40.50.1240">
    <property type="entry name" value="Phosphoglycerate mutase-like"/>
    <property type="match status" value="1"/>
</dbReference>
<evidence type="ECO:0000313" key="1">
    <source>
        <dbReference type="EMBL" id="KAL0477026.1"/>
    </source>
</evidence>
<keyword evidence="2" id="KW-1185">Reference proteome</keyword>
<dbReference type="InterPro" id="IPR029033">
    <property type="entry name" value="His_PPase_superfam"/>
</dbReference>
<sequence>MEQNVGQKTVYFVRHAQSAYNEFKLNPMNWVTCKALSDPMLYDPELSKKGKKQLVLLSKRVKKLNLLSEAQIVVVSPLQRAVSTAMAVLGLTIPSNEIQLTEIEPNVIDEKYGRFKAGVDSPLPLLVTPLCTEVMHTSADIGSTANTLSATFPTIQFPPTMNHKWWYGDSPMLNSIEPEPKEHVHIRGQELGRLLLDLPQTSIIVVSHSNFIRRLLKGHMKLPNCGIQEAKLYYQIENGEKIVKWSAGPVIK</sequence>
<dbReference type="InterPro" id="IPR013078">
    <property type="entry name" value="His_Pase_superF_clade-1"/>
</dbReference>
<proteinExistence type="predicted"/>
<accession>A0AAW2YHV2</accession>
<dbReference type="PANTHER" id="PTHR48100:SF1">
    <property type="entry name" value="HISTIDINE PHOSPHATASE FAMILY PROTEIN-RELATED"/>
    <property type="match status" value="1"/>
</dbReference>
<evidence type="ECO:0000313" key="2">
    <source>
        <dbReference type="Proteomes" id="UP001431209"/>
    </source>
</evidence>
<dbReference type="GO" id="GO:0005737">
    <property type="term" value="C:cytoplasm"/>
    <property type="evidence" value="ECO:0007669"/>
    <property type="project" value="TreeGrafter"/>
</dbReference>
<dbReference type="SUPFAM" id="SSF53254">
    <property type="entry name" value="Phosphoglycerate mutase-like"/>
    <property type="match status" value="1"/>
</dbReference>
<dbReference type="EMBL" id="JAOPGA020000133">
    <property type="protein sequence ID" value="KAL0477026.1"/>
    <property type="molecule type" value="Genomic_DNA"/>
</dbReference>
<dbReference type="SMART" id="SM00855">
    <property type="entry name" value="PGAM"/>
    <property type="match status" value="1"/>
</dbReference>
<dbReference type="PANTHER" id="PTHR48100">
    <property type="entry name" value="BROAD-SPECIFICITY PHOSPHATASE YOR283W-RELATED"/>
    <property type="match status" value="1"/>
</dbReference>
<name>A0AAW2YHV2_9EUKA</name>
<comment type="caution">
    <text evidence="1">The sequence shown here is derived from an EMBL/GenBank/DDBJ whole genome shotgun (WGS) entry which is preliminary data.</text>
</comment>
<protein>
    <submittedName>
        <fullName evidence="1">Phosphoglycerate mutase</fullName>
    </submittedName>
</protein>
<dbReference type="GO" id="GO:0016791">
    <property type="term" value="F:phosphatase activity"/>
    <property type="evidence" value="ECO:0007669"/>
    <property type="project" value="TreeGrafter"/>
</dbReference>
<dbReference type="Pfam" id="PF00300">
    <property type="entry name" value="His_Phos_1"/>
    <property type="match status" value="1"/>
</dbReference>
<dbReference type="AlphaFoldDB" id="A0AAW2YHV2"/>
<gene>
    <name evidence="1" type="ORF">AKO1_006408</name>
</gene>
<dbReference type="Proteomes" id="UP001431209">
    <property type="component" value="Unassembled WGS sequence"/>
</dbReference>
<organism evidence="1 2">
    <name type="scientific">Acrasis kona</name>
    <dbReference type="NCBI Taxonomy" id="1008807"/>
    <lineage>
        <taxon>Eukaryota</taxon>
        <taxon>Discoba</taxon>
        <taxon>Heterolobosea</taxon>
        <taxon>Tetramitia</taxon>
        <taxon>Eutetramitia</taxon>
        <taxon>Acrasidae</taxon>
        <taxon>Acrasis</taxon>
    </lineage>
</organism>
<reference evidence="1 2" key="1">
    <citation type="submission" date="2024-03" db="EMBL/GenBank/DDBJ databases">
        <title>The Acrasis kona genome and developmental transcriptomes reveal deep origins of eukaryotic multicellular pathways.</title>
        <authorList>
            <person name="Sheikh S."/>
            <person name="Fu C.-J."/>
            <person name="Brown M.W."/>
            <person name="Baldauf S.L."/>
        </authorList>
    </citation>
    <scope>NUCLEOTIDE SEQUENCE [LARGE SCALE GENOMIC DNA]</scope>
    <source>
        <strain evidence="1 2">ATCC MYA-3509</strain>
    </source>
</reference>
<dbReference type="InterPro" id="IPR050275">
    <property type="entry name" value="PGM_Phosphatase"/>
</dbReference>